<comment type="caution">
    <text evidence="4">The sequence shown here is derived from an EMBL/GenBank/DDBJ whole genome shotgun (WGS) entry which is preliminary data.</text>
</comment>
<evidence type="ECO:0000259" key="3">
    <source>
        <dbReference type="Pfam" id="PF04892"/>
    </source>
</evidence>
<keyword evidence="2" id="KW-0472">Membrane</keyword>
<reference evidence="4" key="1">
    <citation type="journal article" date="2020" name="mSystems">
        <title>Genome- and Community-Level Interaction Insights into Carbon Utilization and Element Cycling Functions of Hydrothermarchaeota in Hydrothermal Sediment.</title>
        <authorList>
            <person name="Zhou Z."/>
            <person name="Liu Y."/>
            <person name="Xu W."/>
            <person name="Pan J."/>
            <person name="Luo Z.H."/>
            <person name="Li M."/>
        </authorList>
    </citation>
    <scope>NUCLEOTIDE SEQUENCE [LARGE SCALE GENOMIC DNA]</scope>
    <source>
        <strain evidence="4">HyVt-458</strain>
    </source>
</reference>
<feature type="compositionally biased region" description="Polar residues" evidence="1">
    <location>
        <begin position="8"/>
        <end position="20"/>
    </location>
</feature>
<dbReference type="PANTHER" id="PTHR28008:SF1">
    <property type="entry name" value="DOMAIN PROTEIN, PUTATIVE (AFU_ORTHOLOGUE AFUA_3G10980)-RELATED"/>
    <property type="match status" value="1"/>
</dbReference>
<dbReference type="EMBL" id="DRLF01000300">
    <property type="protein sequence ID" value="HEC06902.1"/>
    <property type="molecule type" value="Genomic_DNA"/>
</dbReference>
<feature type="domain" description="VanZ-like" evidence="3">
    <location>
        <begin position="81"/>
        <end position="155"/>
    </location>
</feature>
<feature type="transmembrane region" description="Helical" evidence="2">
    <location>
        <begin position="85"/>
        <end position="102"/>
    </location>
</feature>
<dbReference type="PANTHER" id="PTHR28008">
    <property type="entry name" value="DOMAIN PROTEIN, PUTATIVE (AFU_ORTHOLOGUE AFUA_3G10980)-RELATED"/>
    <property type="match status" value="1"/>
</dbReference>
<feature type="transmembrane region" description="Helical" evidence="2">
    <location>
        <begin position="134"/>
        <end position="157"/>
    </location>
</feature>
<dbReference type="NCBIfam" id="NF037970">
    <property type="entry name" value="vanZ_1"/>
    <property type="match status" value="1"/>
</dbReference>
<evidence type="ECO:0000313" key="4">
    <source>
        <dbReference type="EMBL" id="HEC06902.1"/>
    </source>
</evidence>
<sequence>MPWWTESAGKTCNTARTSPTALLPESRRTELSRPDRLSTQMPTLYLNRCDQTGARLMLGLALLIITYMALTPIPDLLQQNVNDKLGHALAFVLLAFLTHASWPNTAFSWRHGLPLLGYGIFLECAQYFMPGRFFSLWDVVADTAGIGLYLLLLVFLIRSPSRKHTAIEENSSTGNRSPGSSRTRS</sequence>
<name>A0A831WAV8_9GAMM</name>
<dbReference type="InterPro" id="IPR006976">
    <property type="entry name" value="VanZ-like"/>
</dbReference>
<feature type="region of interest" description="Disordered" evidence="1">
    <location>
        <begin position="1"/>
        <end position="33"/>
    </location>
</feature>
<keyword evidence="2" id="KW-0812">Transmembrane</keyword>
<feature type="transmembrane region" description="Helical" evidence="2">
    <location>
        <begin position="109"/>
        <end position="128"/>
    </location>
</feature>
<organism evidence="4">
    <name type="scientific">Thiolapillus brandeum</name>
    <dbReference type="NCBI Taxonomy" id="1076588"/>
    <lineage>
        <taxon>Bacteria</taxon>
        <taxon>Pseudomonadati</taxon>
        <taxon>Pseudomonadota</taxon>
        <taxon>Gammaproteobacteria</taxon>
        <taxon>Chromatiales</taxon>
        <taxon>Sedimenticolaceae</taxon>
        <taxon>Thiolapillus</taxon>
    </lineage>
</organism>
<dbReference type="Pfam" id="PF04892">
    <property type="entry name" value="VanZ"/>
    <property type="match status" value="1"/>
</dbReference>
<evidence type="ECO:0000256" key="2">
    <source>
        <dbReference type="SAM" id="Phobius"/>
    </source>
</evidence>
<protein>
    <recommendedName>
        <fullName evidence="3">VanZ-like domain-containing protein</fullName>
    </recommendedName>
</protein>
<gene>
    <name evidence="4" type="ORF">ENJ12_08630</name>
</gene>
<dbReference type="Proteomes" id="UP000886339">
    <property type="component" value="Unassembled WGS sequence"/>
</dbReference>
<feature type="transmembrane region" description="Helical" evidence="2">
    <location>
        <begin position="56"/>
        <end position="73"/>
    </location>
</feature>
<evidence type="ECO:0000256" key="1">
    <source>
        <dbReference type="SAM" id="MobiDB-lite"/>
    </source>
</evidence>
<accession>A0A831WAV8</accession>
<dbReference type="AlphaFoldDB" id="A0A831WAV8"/>
<proteinExistence type="predicted"/>
<keyword evidence="2" id="KW-1133">Transmembrane helix</keyword>